<dbReference type="Gene3D" id="3.30.470.20">
    <property type="entry name" value="ATP-grasp fold, B domain"/>
    <property type="match status" value="1"/>
</dbReference>
<dbReference type="Pfam" id="PF18603">
    <property type="entry name" value="LAL_C2"/>
    <property type="match status" value="1"/>
</dbReference>
<name>A0A401VXP0_STREY</name>
<dbReference type="Proteomes" id="UP000286746">
    <property type="component" value="Unassembled WGS sequence"/>
</dbReference>
<keyword evidence="2 4" id="KW-0547">Nucleotide-binding</keyword>
<evidence type="ECO:0000256" key="2">
    <source>
        <dbReference type="ARBA" id="ARBA00022741"/>
    </source>
</evidence>
<dbReference type="PROSITE" id="PS50975">
    <property type="entry name" value="ATP_GRASP"/>
    <property type="match status" value="1"/>
</dbReference>
<evidence type="ECO:0000256" key="3">
    <source>
        <dbReference type="ARBA" id="ARBA00022840"/>
    </source>
</evidence>
<feature type="domain" description="ATP-grasp" evidence="5">
    <location>
        <begin position="90"/>
        <end position="284"/>
    </location>
</feature>
<reference evidence="6 7" key="1">
    <citation type="submission" date="2018-11" db="EMBL/GenBank/DDBJ databases">
        <title>Whole genome sequence of Streptomyces paromomycinus NBRC 15454(T).</title>
        <authorList>
            <person name="Komaki H."/>
            <person name="Tamura T."/>
        </authorList>
    </citation>
    <scope>NUCLEOTIDE SEQUENCE [LARGE SCALE GENOMIC DNA]</scope>
    <source>
        <strain evidence="6 7">NBRC 15454</strain>
    </source>
</reference>
<sequence length="396" mass="41968">MAAHYDIALITPAEPTWERPFIVDWEGADPADQAALDEAGRALARRHELAGVVTWTEWYLVPVAHLAHRLALPTTAPEVMRDCRNKGAARHLFARHGVPSAASVSVSTLAGASAAARQIGYPVVLKPAGHAASIGVMRADNAEEVVQAYAFAAQAAGCSAESTQVLVEEYLDGPEVSVECVTHRGQTRAVAVTRKTLGPAPYFQEIAHSVDARDPLLVTVAPAATAAVQALGLTDGIQHVEIRLVRGRPRLVEVNARIGGDLIGHLVHRATGIDLPRAAADLACGRTPDLAPTRQQAAGIRMVYPPVSGTLTARHLDDEFRAGAPWLERVHWQRETGDEVVLPPQGGDTFTSRIGFLITTAPTAALAQQRAEKALCAVTVHIESSGQATSCSESAA</sequence>
<proteinExistence type="predicted"/>
<dbReference type="PANTHER" id="PTHR43585">
    <property type="entry name" value="FUMIPYRROLE BIOSYNTHESIS PROTEIN C"/>
    <property type="match status" value="1"/>
</dbReference>
<dbReference type="SMART" id="SM01209">
    <property type="entry name" value="GARS_A"/>
    <property type="match status" value="1"/>
</dbReference>
<evidence type="ECO:0000259" key="5">
    <source>
        <dbReference type="PROSITE" id="PS50975"/>
    </source>
</evidence>
<evidence type="ECO:0000313" key="7">
    <source>
        <dbReference type="Proteomes" id="UP000286746"/>
    </source>
</evidence>
<dbReference type="PANTHER" id="PTHR43585:SF2">
    <property type="entry name" value="ATP-GRASP ENZYME FSQD"/>
    <property type="match status" value="1"/>
</dbReference>
<evidence type="ECO:0000313" key="6">
    <source>
        <dbReference type="EMBL" id="GCD41832.1"/>
    </source>
</evidence>
<dbReference type="AlphaFoldDB" id="A0A401VXP0"/>
<dbReference type="Pfam" id="PF13535">
    <property type="entry name" value="ATP-grasp_4"/>
    <property type="match status" value="1"/>
</dbReference>
<keyword evidence="3 4" id="KW-0067">ATP-binding</keyword>
<gene>
    <name evidence="6" type="ORF">GKJPGBOP_01489</name>
</gene>
<dbReference type="Gene3D" id="3.40.50.20">
    <property type="match status" value="1"/>
</dbReference>
<dbReference type="GO" id="GO:0046872">
    <property type="term" value="F:metal ion binding"/>
    <property type="evidence" value="ECO:0007669"/>
    <property type="project" value="InterPro"/>
</dbReference>
<dbReference type="GO" id="GO:0005524">
    <property type="term" value="F:ATP binding"/>
    <property type="evidence" value="ECO:0007669"/>
    <property type="project" value="UniProtKB-UniRule"/>
</dbReference>
<organism evidence="6 7">
    <name type="scientific">Streptomyces paromomycinus</name>
    <name type="common">Streptomyces rimosus subsp. paromomycinus</name>
    <dbReference type="NCBI Taxonomy" id="92743"/>
    <lineage>
        <taxon>Bacteria</taxon>
        <taxon>Bacillati</taxon>
        <taxon>Actinomycetota</taxon>
        <taxon>Actinomycetes</taxon>
        <taxon>Kitasatosporales</taxon>
        <taxon>Streptomycetaceae</taxon>
        <taxon>Streptomyces</taxon>
    </lineage>
</organism>
<protein>
    <submittedName>
        <fullName evidence="6">Carboxylase</fullName>
    </submittedName>
</protein>
<keyword evidence="1" id="KW-0436">Ligase</keyword>
<dbReference type="EMBL" id="BHZD01000001">
    <property type="protein sequence ID" value="GCD41832.1"/>
    <property type="molecule type" value="Genomic_DNA"/>
</dbReference>
<dbReference type="InterPro" id="IPR040570">
    <property type="entry name" value="LAL_C2"/>
</dbReference>
<dbReference type="SUPFAM" id="SSF56059">
    <property type="entry name" value="Glutathione synthetase ATP-binding domain-like"/>
    <property type="match status" value="1"/>
</dbReference>
<evidence type="ECO:0000256" key="1">
    <source>
        <dbReference type="ARBA" id="ARBA00022598"/>
    </source>
</evidence>
<accession>A0A401VXP0</accession>
<dbReference type="GO" id="GO:0016874">
    <property type="term" value="F:ligase activity"/>
    <property type="evidence" value="ECO:0007669"/>
    <property type="project" value="UniProtKB-KW"/>
</dbReference>
<dbReference type="InterPro" id="IPR011761">
    <property type="entry name" value="ATP-grasp"/>
</dbReference>
<dbReference type="RefSeq" id="WP_125053025.1">
    <property type="nucleotide sequence ID" value="NZ_BHZD01000001.1"/>
</dbReference>
<comment type="caution">
    <text evidence="6">The sequence shown here is derived from an EMBL/GenBank/DDBJ whole genome shotgun (WGS) entry which is preliminary data.</text>
</comment>
<dbReference type="InterPro" id="IPR052032">
    <property type="entry name" value="ATP-dep_AA_Ligase"/>
</dbReference>
<evidence type="ECO:0000256" key="4">
    <source>
        <dbReference type="PROSITE-ProRule" id="PRU00409"/>
    </source>
</evidence>
<keyword evidence="7" id="KW-1185">Reference proteome</keyword>